<feature type="chain" id="PRO_5003234184" description="Secreted protein" evidence="2">
    <location>
        <begin position="21"/>
        <end position="224"/>
    </location>
</feature>
<proteinExistence type="predicted"/>
<keyword evidence="2" id="KW-0732">Signal</keyword>
<dbReference type="AlphaFoldDB" id="E9D3I8"/>
<evidence type="ECO:0000256" key="1">
    <source>
        <dbReference type="SAM" id="MobiDB-lite"/>
    </source>
</evidence>
<feature type="region of interest" description="Disordered" evidence="1">
    <location>
        <begin position="121"/>
        <end position="156"/>
    </location>
</feature>
<dbReference type="Proteomes" id="UP000002497">
    <property type="component" value="Unassembled WGS sequence"/>
</dbReference>
<name>E9D3I8_COCPS</name>
<dbReference type="EMBL" id="GL636491">
    <property type="protein sequence ID" value="EFW19183.1"/>
    <property type="molecule type" value="Genomic_DNA"/>
</dbReference>
<keyword evidence="4" id="KW-1185">Reference proteome</keyword>
<organism evidence="4">
    <name type="scientific">Coccidioides posadasii (strain RMSCC 757 / Silveira)</name>
    <name type="common">Valley fever fungus</name>
    <dbReference type="NCBI Taxonomy" id="443226"/>
    <lineage>
        <taxon>Eukaryota</taxon>
        <taxon>Fungi</taxon>
        <taxon>Dikarya</taxon>
        <taxon>Ascomycota</taxon>
        <taxon>Pezizomycotina</taxon>
        <taxon>Eurotiomycetes</taxon>
        <taxon>Eurotiomycetidae</taxon>
        <taxon>Onygenales</taxon>
        <taxon>Onygenaceae</taxon>
        <taxon>Coccidioides</taxon>
    </lineage>
</organism>
<evidence type="ECO:0008006" key="5">
    <source>
        <dbReference type="Google" id="ProtNLM"/>
    </source>
</evidence>
<sequence>MCVLQLKFLVLWIILVPKQRHPNESTVVRCHASRSGSLGTNGNWFNIPSSRTVHGIGLLMRHCGAAKDECCPLFTLQRTSQLFAFWCPPIVAPENHCIPTPPLDDSQTDTKSRSLIKISIRPSSTSPISQGRDFFSKGSRLRPPRRGSDGRREQNTLTIPNLFSGWSLREVVSGRMLETPNHQQSQPSKNHQSPSSGRASHHTILIYFLTGHKSILDASEWRTV</sequence>
<gene>
    <name evidence="3" type="ORF">CPSG_04729</name>
</gene>
<evidence type="ECO:0000313" key="4">
    <source>
        <dbReference type="Proteomes" id="UP000002497"/>
    </source>
</evidence>
<feature type="signal peptide" evidence="2">
    <location>
        <begin position="1"/>
        <end position="20"/>
    </location>
</feature>
<feature type="compositionally biased region" description="Polar residues" evidence="1">
    <location>
        <begin position="180"/>
        <end position="198"/>
    </location>
</feature>
<evidence type="ECO:0000256" key="2">
    <source>
        <dbReference type="SAM" id="SignalP"/>
    </source>
</evidence>
<reference evidence="4" key="2">
    <citation type="submission" date="2010-03" db="EMBL/GenBank/DDBJ databases">
        <title>The genome sequence of Coccidioides posadasii strain Silveira.</title>
        <authorList>
            <consortium name="The Broad Institute Genome Sequencing Center for Infectious Disease"/>
            <person name="Neafsey D."/>
            <person name="Orbach M."/>
            <person name="Henn M.R."/>
            <person name="Cole G.T."/>
            <person name="Galgiani J."/>
            <person name="Gardner M.J."/>
            <person name="Kirkland T.N."/>
            <person name="Taylor J.W."/>
            <person name="Young S.K."/>
            <person name="Zeng Q."/>
            <person name="Koehrsen M."/>
            <person name="Alvarado L."/>
            <person name="Berlin A."/>
            <person name="Borenstein D."/>
            <person name="Chapman S.B."/>
            <person name="Chen Z."/>
            <person name="Engels R."/>
            <person name="Freedman E."/>
            <person name="Gellesch M."/>
            <person name="Goldberg J."/>
            <person name="Griggs A."/>
            <person name="Gujja S."/>
            <person name="Heilman E."/>
            <person name="Heiman D."/>
            <person name="Howarth C."/>
            <person name="Jen D."/>
            <person name="Larson L."/>
            <person name="Mehta T."/>
            <person name="Neiman D."/>
            <person name="Park D."/>
            <person name="Pearson M."/>
            <person name="Richards J."/>
            <person name="Roberts A."/>
            <person name="Saif S."/>
            <person name="Shea T."/>
            <person name="Shenoy N."/>
            <person name="Sisk P."/>
            <person name="Stolte C."/>
            <person name="Sykes S."/>
            <person name="Walk T."/>
            <person name="White J."/>
            <person name="Yandava C."/>
            <person name="Haas B."/>
            <person name="Nusbaum C."/>
            <person name="Birren B."/>
        </authorList>
    </citation>
    <scope>NUCLEOTIDE SEQUENCE [LARGE SCALE GENOMIC DNA]</scope>
    <source>
        <strain evidence="4">RMSCC 757 / Silveira</strain>
    </source>
</reference>
<feature type="region of interest" description="Disordered" evidence="1">
    <location>
        <begin position="179"/>
        <end position="198"/>
    </location>
</feature>
<dbReference type="HOGENOM" id="CLU_1234906_0_0_1"/>
<protein>
    <recommendedName>
        <fullName evidence="5">Secreted protein</fullName>
    </recommendedName>
</protein>
<accession>E9D3I8</accession>
<dbReference type="VEuPathDB" id="FungiDB:CPSG_04729"/>
<reference evidence="4" key="1">
    <citation type="journal article" date="2010" name="Genome Res.">
        <title>Population genomic sequencing of Coccidioides fungi reveals recent hybridization and transposon control.</title>
        <authorList>
            <person name="Neafsey D.E."/>
            <person name="Barker B.M."/>
            <person name="Sharpton T.J."/>
            <person name="Stajich J.E."/>
            <person name="Park D.J."/>
            <person name="Whiston E."/>
            <person name="Hung C.-Y."/>
            <person name="McMahan C."/>
            <person name="White J."/>
            <person name="Sykes S."/>
            <person name="Heiman D."/>
            <person name="Young S."/>
            <person name="Zeng Q."/>
            <person name="Abouelleil A."/>
            <person name="Aftuck L."/>
            <person name="Bessette D."/>
            <person name="Brown A."/>
            <person name="FitzGerald M."/>
            <person name="Lui A."/>
            <person name="Macdonald J.P."/>
            <person name="Priest M."/>
            <person name="Orbach M.J."/>
            <person name="Galgiani J.N."/>
            <person name="Kirkland T.N."/>
            <person name="Cole G.T."/>
            <person name="Birren B.W."/>
            <person name="Henn M.R."/>
            <person name="Taylor J.W."/>
            <person name="Rounsley S.D."/>
        </authorList>
    </citation>
    <scope>NUCLEOTIDE SEQUENCE [LARGE SCALE GENOMIC DNA]</scope>
    <source>
        <strain evidence="4">RMSCC 757 / Silveira</strain>
    </source>
</reference>
<evidence type="ECO:0000313" key="3">
    <source>
        <dbReference type="EMBL" id="EFW19183.1"/>
    </source>
</evidence>